<proteinExistence type="predicted"/>
<protein>
    <submittedName>
        <fullName evidence="3">Similar to Saccharomyces cerevisiae YNL188W KAR1 Essential protein involved in karyogamy during mating and in spindle pole body duplication during mitosis</fullName>
    </submittedName>
</protein>
<dbReference type="EMBL" id="FXLY01000004">
    <property type="protein sequence ID" value="SMN19800.1"/>
    <property type="molecule type" value="Genomic_DNA"/>
</dbReference>
<name>A0A1X7R2W5_9SACH</name>
<dbReference type="STRING" id="1789683.A0A1X7R2W5"/>
<gene>
    <name evidence="3" type="ORF">KASA_0O03872G</name>
</gene>
<organism evidence="3 4">
    <name type="scientific">Maudiozyma saulgeensis</name>
    <dbReference type="NCBI Taxonomy" id="1789683"/>
    <lineage>
        <taxon>Eukaryota</taxon>
        <taxon>Fungi</taxon>
        <taxon>Dikarya</taxon>
        <taxon>Ascomycota</taxon>
        <taxon>Saccharomycotina</taxon>
        <taxon>Saccharomycetes</taxon>
        <taxon>Saccharomycetales</taxon>
        <taxon>Saccharomycetaceae</taxon>
        <taxon>Maudiozyma</taxon>
    </lineage>
</organism>
<evidence type="ECO:0000313" key="4">
    <source>
        <dbReference type="Proteomes" id="UP000196158"/>
    </source>
</evidence>
<evidence type="ECO:0000313" key="3">
    <source>
        <dbReference type="EMBL" id="SMN19800.1"/>
    </source>
</evidence>
<feature type="transmembrane region" description="Helical" evidence="2">
    <location>
        <begin position="384"/>
        <end position="405"/>
    </location>
</feature>
<dbReference type="Proteomes" id="UP000196158">
    <property type="component" value="Unassembled WGS sequence"/>
</dbReference>
<keyword evidence="2" id="KW-0472">Membrane</keyword>
<keyword evidence="4" id="KW-1185">Reference proteome</keyword>
<feature type="region of interest" description="Disordered" evidence="1">
    <location>
        <begin position="1"/>
        <end position="21"/>
    </location>
</feature>
<accession>A0A1X7R2W5</accession>
<dbReference type="AlphaFoldDB" id="A0A1X7R2W5"/>
<keyword evidence="2" id="KW-0812">Transmembrane</keyword>
<evidence type="ECO:0000256" key="2">
    <source>
        <dbReference type="SAM" id="Phobius"/>
    </source>
</evidence>
<sequence>MNNARYSRPTGRPNIYRPSETERLQAQLRNQRLRNIQEKRHSIGLDSQDETTLRKSSNEFNVAVHVKDEPFIENNENKDDDEDSDVNISKDNKSSPFYDYNTDKTHNILNGYDDGYDEPSPLPKVMSPKSVLKSRGYSSASYDEDPIVENPIRYNNENNKNLLTFQATESRKEIRRNEQNNMGSRTLRKLLGEPLPLPYLSNDVIVNKSFEDNHRTVLTKDKLDNKSKHFNTKFKRLVSKDKINVVKRLNELKHKEYDNDDNNDDGEDILTNFDPPIEPLPKFGNKIRKQRAHSRSYSHDLSFPSRQPSVQFSIGDHEHSRDSVDHNNLSDTDSTQDLLILLELQRTLDSNSEKLDLIIAMLSNLTPETKEKTKALYCFYSKHILIRTICIITLLLSIFCVYYYYYYNYYKY</sequence>
<evidence type="ECO:0000256" key="1">
    <source>
        <dbReference type="SAM" id="MobiDB-lite"/>
    </source>
</evidence>
<dbReference type="OrthoDB" id="4053921at2759"/>
<keyword evidence="2" id="KW-1133">Transmembrane helix</keyword>
<feature type="region of interest" description="Disordered" evidence="1">
    <location>
        <begin position="66"/>
        <end position="102"/>
    </location>
</feature>
<reference evidence="3 4" key="1">
    <citation type="submission" date="2017-04" db="EMBL/GenBank/DDBJ databases">
        <authorList>
            <person name="Afonso C.L."/>
            <person name="Miller P.J."/>
            <person name="Scott M.A."/>
            <person name="Spackman E."/>
            <person name="Goraichik I."/>
            <person name="Dimitrov K.M."/>
            <person name="Suarez D.L."/>
            <person name="Swayne D.E."/>
        </authorList>
    </citation>
    <scope>NUCLEOTIDE SEQUENCE [LARGE SCALE GENOMIC DNA]</scope>
</reference>